<dbReference type="Gene3D" id="3.40.50.10880">
    <property type="entry name" value="Uncharacterised protein PF01937, DUF89, domain 3"/>
    <property type="match status" value="1"/>
</dbReference>
<dbReference type="EMBL" id="BARS01018426">
    <property type="protein sequence ID" value="GAF94354.1"/>
    <property type="molecule type" value="Genomic_DNA"/>
</dbReference>
<dbReference type="InterPro" id="IPR002791">
    <property type="entry name" value="ARMT1-like_metal-bd"/>
</dbReference>
<evidence type="ECO:0000259" key="1">
    <source>
        <dbReference type="Pfam" id="PF01937"/>
    </source>
</evidence>
<dbReference type="AlphaFoldDB" id="X0TM86"/>
<organism evidence="2">
    <name type="scientific">marine sediment metagenome</name>
    <dbReference type="NCBI Taxonomy" id="412755"/>
    <lineage>
        <taxon>unclassified sequences</taxon>
        <taxon>metagenomes</taxon>
        <taxon>ecological metagenomes</taxon>
    </lineage>
</organism>
<accession>X0TM86</accession>
<evidence type="ECO:0000313" key="2">
    <source>
        <dbReference type="EMBL" id="GAF94354.1"/>
    </source>
</evidence>
<dbReference type="Pfam" id="PF01937">
    <property type="entry name" value="ARMT1-like_dom"/>
    <property type="match status" value="1"/>
</dbReference>
<reference evidence="2" key="1">
    <citation type="journal article" date="2014" name="Front. Microbiol.">
        <title>High frequency of phylogenetically diverse reductive dehalogenase-homologous genes in deep subseafloor sedimentary metagenomes.</title>
        <authorList>
            <person name="Kawai M."/>
            <person name="Futagami T."/>
            <person name="Toyoda A."/>
            <person name="Takaki Y."/>
            <person name="Nishi S."/>
            <person name="Hori S."/>
            <person name="Arai W."/>
            <person name="Tsubouchi T."/>
            <person name="Morono Y."/>
            <person name="Uchiyama I."/>
            <person name="Ito T."/>
            <person name="Fujiyama A."/>
            <person name="Inagaki F."/>
            <person name="Takami H."/>
        </authorList>
    </citation>
    <scope>NUCLEOTIDE SEQUENCE</scope>
    <source>
        <strain evidence="2">Expedition CK06-06</strain>
    </source>
</reference>
<sequence length="144" mass="15625">LADNAGEIAVDRLLIQELGPQRVTMAVRGAAVINDVTFADARQVGMPELVEVIDNGSDAPGTLLDDCSASFCKRFCEADLIIAKGQGSFETLSEIESNIFFLFKVKCPVIAAHVGLPTGTHALLRSKGKRPPRELMQSRRDKWA</sequence>
<comment type="caution">
    <text evidence="2">The sequence shown here is derived from an EMBL/GenBank/DDBJ whole genome shotgun (WGS) entry which is preliminary data.</text>
</comment>
<protein>
    <recommendedName>
        <fullName evidence="1">Damage-control phosphatase ARMT1-like metal-binding domain-containing protein</fullName>
    </recommendedName>
</protein>
<feature type="non-terminal residue" evidence="2">
    <location>
        <position position="1"/>
    </location>
</feature>
<dbReference type="InterPro" id="IPR036075">
    <property type="entry name" value="ARMT-1-like_metal-bd_sf"/>
</dbReference>
<dbReference type="SUPFAM" id="SSF111321">
    <property type="entry name" value="AF1104-like"/>
    <property type="match status" value="1"/>
</dbReference>
<gene>
    <name evidence="2" type="ORF">S01H1_29984</name>
</gene>
<name>X0TM86_9ZZZZ</name>
<feature type="domain" description="Damage-control phosphatase ARMT1-like metal-binding" evidence="1">
    <location>
        <begin position="1"/>
        <end position="119"/>
    </location>
</feature>
<proteinExistence type="predicted"/>